<keyword evidence="6" id="KW-1185">Reference proteome</keyword>
<evidence type="ECO:0000313" key="5">
    <source>
        <dbReference type="EMBL" id="RFM27173.1"/>
    </source>
</evidence>
<proteinExistence type="predicted"/>
<evidence type="ECO:0000256" key="3">
    <source>
        <dbReference type="ARBA" id="ARBA00023163"/>
    </source>
</evidence>
<gene>
    <name evidence="5" type="ORF">DXN05_17085</name>
</gene>
<dbReference type="EMBL" id="QTJU01000006">
    <property type="protein sequence ID" value="RFM27173.1"/>
    <property type="molecule type" value="Genomic_DNA"/>
</dbReference>
<evidence type="ECO:0000256" key="2">
    <source>
        <dbReference type="ARBA" id="ARBA00023125"/>
    </source>
</evidence>
<feature type="domain" description="HTH araC/xylS-type" evidence="4">
    <location>
        <begin position="187"/>
        <end position="285"/>
    </location>
</feature>
<dbReference type="Proteomes" id="UP000261284">
    <property type="component" value="Unassembled WGS sequence"/>
</dbReference>
<dbReference type="RefSeq" id="WP_116848477.1">
    <property type="nucleotide sequence ID" value="NZ_QTJU01000006.1"/>
</dbReference>
<evidence type="ECO:0000259" key="4">
    <source>
        <dbReference type="PROSITE" id="PS01124"/>
    </source>
</evidence>
<dbReference type="GO" id="GO:0043565">
    <property type="term" value="F:sequence-specific DNA binding"/>
    <property type="evidence" value="ECO:0007669"/>
    <property type="project" value="InterPro"/>
</dbReference>
<dbReference type="OrthoDB" id="745435at2"/>
<keyword evidence="3" id="KW-0804">Transcription</keyword>
<evidence type="ECO:0000313" key="6">
    <source>
        <dbReference type="Proteomes" id="UP000261284"/>
    </source>
</evidence>
<dbReference type="PROSITE" id="PS01124">
    <property type="entry name" value="HTH_ARAC_FAMILY_2"/>
    <property type="match status" value="1"/>
</dbReference>
<dbReference type="GO" id="GO:0003700">
    <property type="term" value="F:DNA-binding transcription factor activity"/>
    <property type="evidence" value="ECO:0007669"/>
    <property type="project" value="InterPro"/>
</dbReference>
<dbReference type="PANTHER" id="PTHR43280">
    <property type="entry name" value="ARAC-FAMILY TRANSCRIPTIONAL REGULATOR"/>
    <property type="match status" value="1"/>
</dbReference>
<dbReference type="SMART" id="SM00342">
    <property type="entry name" value="HTH_ARAC"/>
    <property type="match status" value="1"/>
</dbReference>
<keyword evidence="2" id="KW-0238">DNA-binding</keyword>
<organism evidence="5 6">
    <name type="scientific">Deminuibacter soli</name>
    <dbReference type="NCBI Taxonomy" id="2291815"/>
    <lineage>
        <taxon>Bacteria</taxon>
        <taxon>Pseudomonadati</taxon>
        <taxon>Bacteroidota</taxon>
        <taxon>Chitinophagia</taxon>
        <taxon>Chitinophagales</taxon>
        <taxon>Chitinophagaceae</taxon>
        <taxon>Deminuibacter</taxon>
    </lineage>
</organism>
<dbReference type="Pfam" id="PF12833">
    <property type="entry name" value="HTH_18"/>
    <property type="match status" value="1"/>
</dbReference>
<dbReference type="InterPro" id="IPR014710">
    <property type="entry name" value="RmlC-like_jellyroll"/>
</dbReference>
<dbReference type="PANTHER" id="PTHR43280:SF2">
    <property type="entry name" value="HTH-TYPE TRANSCRIPTIONAL REGULATOR EXSA"/>
    <property type="match status" value="1"/>
</dbReference>
<dbReference type="PROSITE" id="PS00041">
    <property type="entry name" value="HTH_ARAC_FAMILY_1"/>
    <property type="match status" value="1"/>
</dbReference>
<evidence type="ECO:0000256" key="1">
    <source>
        <dbReference type="ARBA" id="ARBA00023015"/>
    </source>
</evidence>
<reference evidence="5 6" key="1">
    <citation type="submission" date="2018-08" db="EMBL/GenBank/DDBJ databases">
        <title>Chitinophagaceae sp. K23C18032701, a novel bacterium isolated from forest soil.</title>
        <authorList>
            <person name="Wang C."/>
        </authorList>
    </citation>
    <scope>NUCLEOTIDE SEQUENCE [LARGE SCALE GENOMIC DNA]</scope>
    <source>
        <strain evidence="5 6">K23C18032701</strain>
    </source>
</reference>
<dbReference type="AlphaFoldDB" id="A0A3E1NGU5"/>
<dbReference type="InterPro" id="IPR018062">
    <property type="entry name" value="HTH_AraC-typ_CS"/>
</dbReference>
<dbReference type="Gene3D" id="1.10.10.60">
    <property type="entry name" value="Homeodomain-like"/>
    <property type="match status" value="2"/>
</dbReference>
<dbReference type="Gene3D" id="2.60.120.10">
    <property type="entry name" value="Jelly Rolls"/>
    <property type="match status" value="1"/>
</dbReference>
<comment type="caution">
    <text evidence="5">The sequence shown here is derived from an EMBL/GenBank/DDBJ whole genome shotgun (WGS) entry which is preliminary data.</text>
</comment>
<sequence length="289" mass="33542">MRPQLLKVSTGPAHSFSVRQDVVPHVNNRWHYHAEVELIHFKKGEGTQFIGDNIKPFKAGDVVLVGAHLPHYWRFDDFYFDEHTRTNADVRVAHFGETFWGDHFLQLPENVNIRNVLEKARLGIQISGKTRVRVAELMERLLYAEGTERIIYLMEALITIANCKQLTMLSSIGFKHEFVEAENDRINAIYEYSLANFKRKIQLDEIAGVANISPNSFCRYFKSRTRKTYSQFLIEIRVGHACKLLIENKLSIKQLCYESGFNNFACFHKYFKDITGKSPLKYQKEFVAG</sequence>
<dbReference type="SUPFAM" id="SSF51182">
    <property type="entry name" value="RmlC-like cupins"/>
    <property type="match status" value="1"/>
</dbReference>
<name>A0A3E1NGU5_9BACT</name>
<dbReference type="InterPro" id="IPR011051">
    <property type="entry name" value="RmlC_Cupin_sf"/>
</dbReference>
<dbReference type="SUPFAM" id="SSF46689">
    <property type="entry name" value="Homeodomain-like"/>
    <property type="match status" value="2"/>
</dbReference>
<protein>
    <submittedName>
        <fullName evidence="5">AraC family transcriptional regulator</fullName>
    </submittedName>
</protein>
<accession>A0A3E1NGU5</accession>
<dbReference type="InterPro" id="IPR018060">
    <property type="entry name" value="HTH_AraC"/>
</dbReference>
<keyword evidence="1" id="KW-0805">Transcription regulation</keyword>
<dbReference type="InterPro" id="IPR009057">
    <property type="entry name" value="Homeodomain-like_sf"/>
</dbReference>